<evidence type="ECO:0000313" key="1">
    <source>
        <dbReference type="EMBL" id="KAH3775012.1"/>
    </source>
</evidence>
<evidence type="ECO:0000313" key="2">
    <source>
        <dbReference type="Proteomes" id="UP000828390"/>
    </source>
</evidence>
<protein>
    <recommendedName>
        <fullName evidence="3">Peptidase S1 domain-containing protein</fullName>
    </recommendedName>
</protein>
<organism evidence="1 2">
    <name type="scientific">Dreissena polymorpha</name>
    <name type="common">Zebra mussel</name>
    <name type="synonym">Mytilus polymorpha</name>
    <dbReference type="NCBI Taxonomy" id="45954"/>
    <lineage>
        <taxon>Eukaryota</taxon>
        <taxon>Metazoa</taxon>
        <taxon>Spiralia</taxon>
        <taxon>Lophotrochozoa</taxon>
        <taxon>Mollusca</taxon>
        <taxon>Bivalvia</taxon>
        <taxon>Autobranchia</taxon>
        <taxon>Heteroconchia</taxon>
        <taxon>Euheterodonta</taxon>
        <taxon>Imparidentia</taxon>
        <taxon>Neoheterodontei</taxon>
        <taxon>Myida</taxon>
        <taxon>Dreissenoidea</taxon>
        <taxon>Dreissenidae</taxon>
        <taxon>Dreissena</taxon>
    </lineage>
</organism>
<gene>
    <name evidence="1" type="ORF">DPMN_176407</name>
</gene>
<dbReference type="Proteomes" id="UP000828390">
    <property type="component" value="Unassembled WGS sequence"/>
</dbReference>
<name>A0A9D4IJL4_DREPO</name>
<dbReference type="EMBL" id="JAIWYP010000009">
    <property type="protein sequence ID" value="KAH3775012.1"/>
    <property type="molecule type" value="Genomic_DNA"/>
</dbReference>
<dbReference type="Gene3D" id="2.40.10.10">
    <property type="entry name" value="Trypsin-like serine proteases"/>
    <property type="match status" value="1"/>
</dbReference>
<accession>A0A9D4IJL4</accession>
<dbReference type="InterPro" id="IPR043504">
    <property type="entry name" value="Peptidase_S1_PA_chymotrypsin"/>
</dbReference>
<dbReference type="InterPro" id="IPR009003">
    <property type="entry name" value="Peptidase_S1_PA"/>
</dbReference>
<dbReference type="AlphaFoldDB" id="A0A9D4IJL4"/>
<proteinExistence type="predicted"/>
<keyword evidence="2" id="KW-1185">Reference proteome</keyword>
<evidence type="ECO:0008006" key="3">
    <source>
        <dbReference type="Google" id="ProtNLM"/>
    </source>
</evidence>
<sequence>MRMEDHLENMLPIQPGALCPIKPCRFKQFGVTSWGLRGSDKNAPAIYVNIIYHQEWVKSITGVPLT</sequence>
<comment type="caution">
    <text evidence="1">The sequence shown here is derived from an EMBL/GenBank/DDBJ whole genome shotgun (WGS) entry which is preliminary data.</text>
</comment>
<dbReference type="SUPFAM" id="SSF50494">
    <property type="entry name" value="Trypsin-like serine proteases"/>
    <property type="match status" value="1"/>
</dbReference>
<reference evidence="1" key="1">
    <citation type="journal article" date="2019" name="bioRxiv">
        <title>The Genome of the Zebra Mussel, Dreissena polymorpha: A Resource for Invasive Species Research.</title>
        <authorList>
            <person name="McCartney M.A."/>
            <person name="Auch B."/>
            <person name="Kono T."/>
            <person name="Mallez S."/>
            <person name="Zhang Y."/>
            <person name="Obille A."/>
            <person name="Becker A."/>
            <person name="Abrahante J.E."/>
            <person name="Garbe J."/>
            <person name="Badalamenti J.P."/>
            <person name="Herman A."/>
            <person name="Mangelson H."/>
            <person name="Liachko I."/>
            <person name="Sullivan S."/>
            <person name="Sone E.D."/>
            <person name="Koren S."/>
            <person name="Silverstein K.A.T."/>
            <person name="Beckman K.B."/>
            <person name="Gohl D.M."/>
        </authorList>
    </citation>
    <scope>NUCLEOTIDE SEQUENCE</scope>
    <source>
        <strain evidence="1">Duluth1</strain>
        <tissue evidence="1">Whole animal</tissue>
    </source>
</reference>
<reference evidence="1" key="2">
    <citation type="submission" date="2020-11" db="EMBL/GenBank/DDBJ databases">
        <authorList>
            <person name="McCartney M.A."/>
            <person name="Auch B."/>
            <person name="Kono T."/>
            <person name="Mallez S."/>
            <person name="Becker A."/>
            <person name="Gohl D.M."/>
            <person name="Silverstein K.A.T."/>
            <person name="Koren S."/>
            <person name="Bechman K.B."/>
            <person name="Herman A."/>
            <person name="Abrahante J.E."/>
            <person name="Garbe J."/>
        </authorList>
    </citation>
    <scope>NUCLEOTIDE SEQUENCE</scope>
    <source>
        <strain evidence="1">Duluth1</strain>
        <tissue evidence="1">Whole animal</tissue>
    </source>
</reference>